<dbReference type="Proteomes" id="UP000814140">
    <property type="component" value="Unassembled WGS sequence"/>
</dbReference>
<organism evidence="1 2">
    <name type="scientific">Artomyces pyxidatus</name>
    <dbReference type="NCBI Taxonomy" id="48021"/>
    <lineage>
        <taxon>Eukaryota</taxon>
        <taxon>Fungi</taxon>
        <taxon>Dikarya</taxon>
        <taxon>Basidiomycota</taxon>
        <taxon>Agaricomycotina</taxon>
        <taxon>Agaricomycetes</taxon>
        <taxon>Russulales</taxon>
        <taxon>Auriscalpiaceae</taxon>
        <taxon>Artomyces</taxon>
    </lineage>
</organism>
<reference evidence="1" key="1">
    <citation type="submission" date="2021-03" db="EMBL/GenBank/DDBJ databases">
        <authorList>
            <consortium name="DOE Joint Genome Institute"/>
            <person name="Ahrendt S."/>
            <person name="Looney B.P."/>
            <person name="Miyauchi S."/>
            <person name="Morin E."/>
            <person name="Drula E."/>
            <person name="Courty P.E."/>
            <person name="Chicoki N."/>
            <person name="Fauchery L."/>
            <person name="Kohler A."/>
            <person name="Kuo A."/>
            <person name="Labutti K."/>
            <person name="Pangilinan J."/>
            <person name="Lipzen A."/>
            <person name="Riley R."/>
            <person name="Andreopoulos W."/>
            <person name="He G."/>
            <person name="Johnson J."/>
            <person name="Barry K.W."/>
            <person name="Grigoriev I.V."/>
            <person name="Nagy L."/>
            <person name="Hibbett D."/>
            <person name="Henrissat B."/>
            <person name="Matheny P.B."/>
            <person name="Labbe J."/>
            <person name="Martin F."/>
        </authorList>
    </citation>
    <scope>NUCLEOTIDE SEQUENCE</scope>
    <source>
        <strain evidence="1">HHB10654</strain>
    </source>
</reference>
<keyword evidence="2" id="KW-1185">Reference proteome</keyword>
<accession>A0ACB8TFJ3</accession>
<proteinExistence type="predicted"/>
<name>A0ACB8TFJ3_9AGAM</name>
<protein>
    <submittedName>
        <fullName evidence="1">Ribonuclease H-like protein</fullName>
    </submittedName>
</protein>
<gene>
    <name evidence="1" type="ORF">BV25DRAFT_1911884</name>
</gene>
<comment type="caution">
    <text evidence="1">The sequence shown here is derived from an EMBL/GenBank/DDBJ whole genome shotgun (WGS) entry which is preliminary data.</text>
</comment>
<dbReference type="EMBL" id="MU277190">
    <property type="protein sequence ID" value="KAI0067219.1"/>
    <property type="molecule type" value="Genomic_DNA"/>
</dbReference>
<sequence length="395" mass="42753">MPKASKPAFYAVKKGRVPGIYRTWDECEDQVKGFNAAVYKKFHDRQSAEEWIVIGRVPSAIPVSSERVVVPSATSSESPNPIPSTSTTTSTTTPTAAAAASTDSEKIVVYTDGSCRGNGQVGAYAGVGVWWGRDDPRNISERCPGAQTNNRAELIAIINALEKTPISDRTLVIKTDSKYCIQCVEDWLPNWRKRAFRSAKGTPVKNIDLVQYFDTLLVHRERQGQKVKLVHVYGHQGEEGNEGADRLANEGGIRQEVPDVDWNARRVELEQQAEAEALQSLDNASVARSATVASTSQALFPAASHRHAQMPTSVQPSAQSGASSVAVGPVVQAQAASLPQAAATASTSAVGKRPKSSKPVVRVLQLEDVDMADYPADLLLSEEEMKAMYEKGEFD</sequence>
<evidence type="ECO:0000313" key="2">
    <source>
        <dbReference type="Proteomes" id="UP000814140"/>
    </source>
</evidence>
<evidence type="ECO:0000313" key="1">
    <source>
        <dbReference type="EMBL" id="KAI0067219.1"/>
    </source>
</evidence>
<reference evidence="1" key="2">
    <citation type="journal article" date="2022" name="New Phytol.">
        <title>Evolutionary transition to the ectomycorrhizal habit in the genomes of a hyperdiverse lineage of mushroom-forming fungi.</title>
        <authorList>
            <person name="Looney B."/>
            <person name="Miyauchi S."/>
            <person name="Morin E."/>
            <person name="Drula E."/>
            <person name="Courty P.E."/>
            <person name="Kohler A."/>
            <person name="Kuo A."/>
            <person name="LaButti K."/>
            <person name="Pangilinan J."/>
            <person name="Lipzen A."/>
            <person name="Riley R."/>
            <person name="Andreopoulos W."/>
            <person name="He G."/>
            <person name="Johnson J."/>
            <person name="Nolan M."/>
            <person name="Tritt A."/>
            <person name="Barry K.W."/>
            <person name="Grigoriev I.V."/>
            <person name="Nagy L.G."/>
            <person name="Hibbett D."/>
            <person name="Henrissat B."/>
            <person name="Matheny P.B."/>
            <person name="Labbe J."/>
            <person name="Martin F.M."/>
        </authorList>
    </citation>
    <scope>NUCLEOTIDE SEQUENCE</scope>
    <source>
        <strain evidence="1">HHB10654</strain>
    </source>
</reference>